<comment type="caution">
    <text evidence="1">The sequence shown here is derived from an EMBL/GenBank/DDBJ whole genome shotgun (WGS) entry which is preliminary data.</text>
</comment>
<dbReference type="EMBL" id="LAZR01012893">
    <property type="protein sequence ID" value="KKM24592.1"/>
    <property type="molecule type" value="Genomic_DNA"/>
</dbReference>
<evidence type="ECO:0000313" key="1">
    <source>
        <dbReference type="EMBL" id="KKM24592.1"/>
    </source>
</evidence>
<proteinExistence type="predicted"/>
<name>A0A0F9IAU5_9ZZZZ</name>
<protein>
    <submittedName>
        <fullName evidence="1">Uncharacterized protein</fullName>
    </submittedName>
</protein>
<accession>A0A0F9IAU5</accession>
<sequence>MVREGEVLHVAVEKKTEGGDTYWVEYPKWRGDEKAICYRRLRMAGRNEEIPDDARCSQPAGYGTWHSGTGACRFHGGAATGEYNIKTGRRASMKQRQLKHAIDEYIQSGDRDSMLDLTYELAAMRIMFKDTIANFPDIDDKKYSANVGRAIAMVQATGSLVDKISKIQSRNNITAAQVMYLKVIMTDILVKHIPNIDKRERAVRDLAAMIPGGEGDSETRLVIMQ</sequence>
<gene>
    <name evidence="1" type="ORF">LCGC14_1603540</name>
</gene>
<dbReference type="AlphaFoldDB" id="A0A0F9IAU5"/>
<organism evidence="1">
    <name type="scientific">marine sediment metagenome</name>
    <dbReference type="NCBI Taxonomy" id="412755"/>
    <lineage>
        <taxon>unclassified sequences</taxon>
        <taxon>metagenomes</taxon>
        <taxon>ecological metagenomes</taxon>
    </lineage>
</organism>
<reference evidence="1" key="1">
    <citation type="journal article" date="2015" name="Nature">
        <title>Complex archaea that bridge the gap between prokaryotes and eukaryotes.</title>
        <authorList>
            <person name="Spang A."/>
            <person name="Saw J.H."/>
            <person name="Jorgensen S.L."/>
            <person name="Zaremba-Niedzwiedzka K."/>
            <person name="Martijn J."/>
            <person name="Lind A.E."/>
            <person name="van Eijk R."/>
            <person name="Schleper C."/>
            <person name="Guy L."/>
            <person name="Ettema T.J."/>
        </authorList>
    </citation>
    <scope>NUCLEOTIDE SEQUENCE</scope>
</reference>